<dbReference type="PANTHER" id="PTHR38784:SF1">
    <property type="entry name" value="SUCROSE PHOSPHORYLASE"/>
    <property type="match status" value="1"/>
</dbReference>
<gene>
    <name evidence="4" type="ORF">WJX73_007478</name>
</gene>
<dbReference type="InterPro" id="IPR045857">
    <property type="entry name" value="O16G_dom_2"/>
</dbReference>
<dbReference type="Proteomes" id="UP001465755">
    <property type="component" value="Unassembled WGS sequence"/>
</dbReference>
<evidence type="ECO:0000256" key="2">
    <source>
        <dbReference type="ARBA" id="ARBA00022679"/>
    </source>
</evidence>
<dbReference type="GO" id="GO:0005975">
    <property type="term" value="P:carbohydrate metabolic process"/>
    <property type="evidence" value="ECO:0007669"/>
    <property type="project" value="InterPro"/>
</dbReference>
<comment type="caution">
    <text evidence="4">The sequence shown here is derived from an EMBL/GenBank/DDBJ whole genome shotgun (WGS) entry which is preliminary data.</text>
</comment>
<keyword evidence="5" id="KW-1185">Reference proteome</keyword>
<evidence type="ECO:0000313" key="4">
    <source>
        <dbReference type="EMBL" id="KAK9794320.1"/>
    </source>
</evidence>
<protein>
    <recommendedName>
        <fullName evidence="6">Sucrose phosphorylase</fullName>
    </recommendedName>
</protein>
<dbReference type="InterPro" id="IPR017853">
    <property type="entry name" value="GH"/>
</dbReference>
<dbReference type="PANTHER" id="PTHR38784">
    <property type="entry name" value="SUCROSE PHOSPHORYLASE"/>
    <property type="match status" value="1"/>
</dbReference>
<dbReference type="GO" id="GO:0004645">
    <property type="term" value="F:1,4-alpha-oligoglucan phosphorylase activity"/>
    <property type="evidence" value="ECO:0007669"/>
    <property type="project" value="InterPro"/>
</dbReference>
<dbReference type="NCBIfam" id="TIGR03852">
    <property type="entry name" value="sucrose_gtfA"/>
    <property type="match status" value="1"/>
</dbReference>
<accession>A0AAW1NTJ4</accession>
<organism evidence="4 5">
    <name type="scientific">Symbiochloris irregularis</name>
    <dbReference type="NCBI Taxonomy" id="706552"/>
    <lineage>
        <taxon>Eukaryota</taxon>
        <taxon>Viridiplantae</taxon>
        <taxon>Chlorophyta</taxon>
        <taxon>core chlorophytes</taxon>
        <taxon>Trebouxiophyceae</taxon>
        <taxon>Trebouxiales</taxon>
        <taxon>Trebouxiaceae</taxon>
        <taxon>Symbiochloris</taxon>
    </lineage>
</organism>
<dbReference type="Gene3D" id="3.20.20.80">
    <property type="entry name" value="Glycosidases"/>
    <property type="match status" value="1"/>
</dbReference>
<evidence type="ECO:0008006" key="6">
    <source>
        <dbReference type="Google" id="ProtNLM"/>
    </source>
</evidence>
<proteinExistence type="predicted"/>
<sequence length="607" mass="68800">MTCTAAKPPAEATSGSKQKANSPADGPDFDKFRSGKSNGLRSVAWDHDPEQELICHCNDKGAVVSFVRWQDNEPASAEDYKETDLEAHQQHNYDSPRARVSVRNQIQLSTYGNHIGENMADLSHFIDKNLKGVIGGVHLLPIYPSSGDGGFAPLRYDQVAPEMGSWRDFEGIAKNYDVLAEFMVNHISPQSDQFQDFLEHGWDSKYASMFINWDAFWPEGRPTKEDLALIRTRKPEPPVLEVTLNNGEKTRVWCTFGPQQIDINPFSEFGKEFVKDSLQALGDRGCKMVRLDAFGYATKKLDTRCFMEEPESTELLDFITKAAEESGVGMLCEVHEEYKTNIALAKEGYWVYDFALPLLLLHAVTWKTAVNLRRWLRICPRRQITVLDTHDGMGIDDIEGLAQVVEIEELKKVVTECLGCAPNFKYHYNAEKDKYIGAPHQFNCTYFSALSGDAKKYLMCRAVQFFTPGIPMIYYVGLFAGRNDWDAVDPVENNTRAINRHRYSLEEADEALKQPVVQALMQMCRARNEHPAYNGQVSVPDAADNELIVEWVNGPHRAKLVANLETCDFEVTKSELQQPYELRATRYTIDDQITQSQSKQKKSFKDA</sequence>
<dbReference type="EMBL" id="JALJOQ010000141">
    <property type="protein sequence ID" value="KAK9794320.1"/>
    <property type="molecule type" value="Genomic_DNA"/>
</dbReference>
<dbReference type="SUPFAM" id="SSF51445">
    <property type="entry name" value="(Trans)glycosidases"/>
    <property type="match status" value="1"/>
</dbReference>
<dbReference type="InterPro" id="IPR022527">
    <property type="entry name" value="Sucrose_phospho"/>
</dbReference>
<feature type="region of interest" description="Disordered" evidence="3">
    <location>
        <begin position="1"/>
        <end position="35"/>
    </location>
</feature>
<evidence type="ECO:0000313" key="5">
    <source>
        <dbReference type="Proteomes" id="UP001465755"/>
    </source>
</evidence>
<name>A0AAW1NTJ4_9CHLO</name>
<keyword evidence="1" id="KW-0328">Glycosyltransferase</keyword>
<dbReference type="AlphaFoldDB" id="A0AAW1NTJ4"/>
<keyword evidence="2" id="KW-0808">Transferase</keyword>
<dbReference type="Gene3D" id="3.90.400.10">
    <property type="entry name" value="Oligo-1,6-glucosidase, Domain 2"/>
    <property type="match status" value="1"/>
</dbReference>
<evidence type="ECO:0000256" key="3">
    <source>
        <dbReference type="SAM" id="MobiDB-lite"/>
    </source>
</evidence>
<evidence type="ECO:0000256" key="1">
    <source>
        <dbReference type="ARBA" id="ARBA00022676"/>
    </source>
</evidence>
<reference evidence="4 5" key="1">
    <citation type="journal article" date="2024" name="Nat. Commun.">
        <title>Phylogenomics reveals the evolutionary origins of lichenization in chlorophyte algae.</title>
        <authorList>
            <person name="Puginier C."/>
            <person name="Libourel C."/>
            <person name="Otte J."/>
            <person name="Skaloud P."/>
            <person name="Haon M."/>
            <person name="Grisel S."/>
            <person name="Petersen M."/>
            <person name="Berrin J.G."/>
            <person name="Delaux P.M."/>
            <person name="Dal Grande F."/>
            <person name="Keller J."/>
        </authorList>
    </citation>
    <scope>NUCLEOTIDE SEQUENCE [LARGE SCALE GENOMIC DNA]</scope>
    <source>
        <strain evidence="4 5">SAG 2036</strain>
    </source>
</reference>